<dbReference type="AlphaFoldDB" id="A0A0F8YEW8"/>
<proteinExistence type="predicted"/>
<name>A0A0F8YEW8_9ZZZZ</name>
<comment type="caution">
    <text evidence="2">The sequence shown here is derived from an EMBL/GenBank/DDBJ whole genome shotgun (WGS) entry which is preliminary data.</text>
</comment>
<protein>
    <submittedName>
        <fullName evidence="2">Uncharacterized protein</fullName>
    </submittedName>
</protein>
<feature type="coiled-coil region" evidence="1">
    <location>
        <begin position="20"/>
        <end position="58"/>
    </location>
</feature>
<gene>
    <name evidence="2" type="ORF">LCGC14_2828190</name>
</gene>
<reference evidence="2" key="1">
    <citation type="journal article" date="2015" name="Nature">
        <title>Complex archaea that bridge the gap between prokaryotes and eukaryotes.</title>
        <authorList>
            <person name="Spang A."/>
            <person name="Saw J.H."/>
            <person name="Jorgensen S.L."/>
            <person name="Zaremba-Niedzwiedzka K."/>
            <person name="Martijn J."/>
            <person name="Lind A.E."/>
            <person name="van Eijk R."/>
            <person name="Schleper C."/>
            <person name="Guy L."/>
            <person name="Ettema T.J."/>
        </authorList>
    </citation>
    <scope>NUCLEOTIDE SEQUENCE</scope>
</reference>
<dbReference type="EMBL" id="LAZR01053794">
    <property type="protein sequence ID" value="KKK79968.1"/>
    <property type="molecule type" value="Genomic_DNA"/>
</dbReference>
<evidence type="ECO:0000256" key="1">
    <source>
        <dbReference type="SAM" id="Coils"/>
    </source>
</evidence>
<organism evidence="2">
    <name type="scientific">marine sediment metagenome</name>
    <dbReference type="NCBI Taxonomy" id="412755"/>
    <lineage>
        <taxon>unclassified sequences</taxon>
        <taxon>metagenomes</taxon>
        <taxon>ecological metagenomes</taxon>
    </lineage>
</organism>
<sequence length="162" mass="17849">MNVPQVEAQITAIDTNLTKTQKLLAKARRTEAKAKTANERAALELTQVEQELGQLQQELIYEFTEADEWDSSAKDPRTGERTQDWGDMVLERLLRSDPRFADALGKLYQSQGTAIDAKGIAMEAQAATANLYDKLSIQRANASLVSSLLRFAATTADDGDES</sequence>
<keyword evidence="1" id="KW-0175">Coiled coil</keyword>
<accession>A0A0F8YEW8</accession>
<evidence type="ECO:0000313" key="2">
    <source>
        <dbReference type="EMBL" id="KKK79968.1"/>
    </source>
</evidence>